<feature type="region of interest" description="Disordered" evidence="1">
    <location>
        <begin position="46"/>
        <end position="87"/>
    </location>
</feature>
<name>A0A9W7BSR5_9STRA</name>
<evidence type="ECO:0000313" key="3">
    <source>
        <dbReference type="Proteomes" id="UP001165085"/>
    </source>
</evidence>
<reference evidence="3" key="1">
    <citation type="journal article" date="2023" name="Commun. Biol.">
        <title>Genome analysis of Parmales, the sister group of diatoms, reveals the evolutionary specialization of diatoms from phago-mixotrophs to photoautotrophs.</title>
        <authorList>
            <person name="Ban H."/>
            <person name="Sato S."/>
            <person name="Yoshikawa S."/>
            <person name="Yamada K."/>
            <person name="Nakamura Y."/>
            <person name="Ichinomiya M."/>
            <person name="Sato N."/>
            <person name="Blanc-Mathieu R."/>
            <person name="Endo H."/>
            <person name="Kuwata A."/>
            <person name="Ogata H."/>
        </authorList>
    </citation>
    <scope>NUCLEOTIDE SEQUENCE [LARGE SCALE GENOMIC DNA]</scope>
    <source>
        <strain evidence="3">NIES 3701</strain>
    </source>
</reference>
<dbReference type="Proteomes" id="UP001165085">
    <property type="component" value="Unassembled WGS sequence"/>
</dbReference>
<keyword evidence="3" id="KW-1185">Reference proteome</keyword>
<dbReference type="AlphaFoldDB" id="A0A9W7BSR5"/>
<sequence length="87" mass="9766">MAMELGFHDEEVPPLYASMLNDHNDEVLEYYKTLIIAVLDKRGMSKREAVAKPWTEPPPGQVNPPPGQVNPPPRPTTTTADQQQIEK</sequence>
<accession>A0A9W7BSR5</accession>
<comment type="caution">
    <text evidence="2">The sequence shown here is derived from an EMBL/GenBank/DDBJ whole genome shotgun (WGS) entry which is preliminary data.</text>
</comment>
<feature type="compositionally biased region" description="Pro residues" evidence="1">
    <location>
        <begin position="55"/>
        <end position="75"/>
    </location>
</feature>
<feature type="compositionally biased region" description="Polar residues" evidence="1">
    <location>
        <begin position="76"/>
        <end position="87"/>
    </location>
</feature>
<proteinExistence type="predicted"/>
<gene>
    <name evidence="2" type="ORF">TrST_g479</name>
</gene>
<protein>
    <submittedName>
        <fullName evidence="2">Uncharacterized protein</fullName>
    </submittedName>
</protein>
<organism evidence="2 3">
    <name type="scientific">Triparma strigata</name>
    <dbReference type="NCBI Taxonomy" id="1606541"/>
    <lineage>
        <taxon>Eukaryota</taxon>
        <taxon>Sar</taxon>
        <taxon>Stramenopiles</taxon>
        <taxon>Ochrophyta</taxon>
        <taxon>Bolidophyceae</taxon>
        <taxon>Parmales</taxon>
        <taxon>Triparmaceae</taxon>
        <taxon>Triparma</taxon>
    </lineage>
</organism>
<evidence type="ECO:0000256" key="1">
    <source>
        <dbReference type="SAM" id="MobiDB-lite"/>
    </source>
</evidence>
<evidence type="ECO:0000313" key="2">
    <source>
        <dbReference type="EMBL" id="GMH96821.1"/>
    </source>
</evidence>
<dbReference type="EMBL" id="BRXY01000475">
    <property type="protein sequence ID" value="GMH96821.1"/>
    <property type="molecule type" value="Genomic_DNA"/>
</dbReference>